<organism evidence="8 9">
    <name type="scientific">Leptotrombidium deliense</name>
    <dbReference type="NCBI Taxonomy" id="299467"/>
    <lineage>
        <taxon>Eukaryota</taxon>
        <taxon>Metazoa</taxon>
        <taxon>Ecdysozoa</taxon>
        <taxon>Arthropoda</taxon>
        <taxon>Chelicerata</taxon>
        <taxon>Arachnida</taxon>
        <taxon>Acari</taxon>
        <taxon>Acariformes</taxon>
        <taxon>Trombidiformes</taxon>
        <taxon>Prostigmata</taxon>
        <taxon>Anystina</taxon>
        <taxon>Parasitengona</taxon>
        <taxon>Trombiculoidea</taxon>
        <taxon>Trombiculidae</taxon>
        <taxon>Leptotrombidium</taxon>
    </lineage>
</organism>
<accession>A0A443SK98</accession>
<dbReference type="OrthoDB" id="422700at2759"/>
<evidence type="ECO:0000256" key="3">
    <source>
        <dbReference type="ARBA" id="ARBA00022670"/>
    </source>
</evidence>
<dbReference type="Pfam" id="PF02099">
    <property type="entry name" value="Josephin"/>
    <property type="match status" value="1"/>
</dbReference>
<evidence type="ECO:0000256" key="6">
    <source>
        <dbReference type="PROSITE-ProRule" id="PRU00331"/>
    </source>
</evidence>
<comment type="catalytic activity">
    <reaction evidence="1">
        <text>Thiol-dependent hydrolysis of ester, thioester, amide, peptide and isopeptide bonds formed by the C-terminal Gly of ubiquitin (a 76-residue protein attached to proteins as an intracellular targeting signal).</text>
        <dbReference type="EC" id="3.4.19.12"/>
    </reaction>
</comment>
<evidence type="ECO:0000256" key="5">
    <source>
        <dbReference type="ARBA" id="ARBA00022801"/>
    </source>
</evidence>
<dbReference type="GO" id="GO:0004843">
    <property type="term" value="F:cysteine-type deubiquitinase activity"/>
    <property type="evidence" value="ECO:0007669"/>
    <property type="project" value="UniProtKB-EC"/>
</dbReference>
<dbReference type="GO" id="GO:0006508">
    <property type="term" value="P:proteolysis"/>
    <property type="evidence" value="ECO:0007669"/>
    <property type="project" value="UniProtKB-KW"/>
</dbReference>
<dbReference type="PRINTS" id="PR01233">
    <property type="entry name" value="JOSEPHIN"/>
</dbReference>
<proteinExistence type="predicted"/>
<evidence type="ECO:0000259" key="7">
    <source>
        <dbReference type="PROSITE" id="PS50957"/>
    </source>
</evidence>
<dbReference type="AlphaFoldDB" id="A0A443SK98"/>
<dbReference type="EC" id="3.4.19.12" evidence="2"/>
<reference evidence="8 9" key="1">
    <citation type="journal article" date="2018" name="Gigascience">
        <title>Genomes of trombidid mites reveal novel predicted allergens and laterally-transferred genes associated with secondary metabolism.</title>
        <authorList>
            <person name="Dong X."/>
            <person name="Chaisiri K."/>
            <person name="Xia D."/>
            <person name="Armstrong S.D."/>
            <person name="Fang Y."/>
            <person name="Donnelly M.J."/>
            <person name="Kadowaki T."/>
            <person name="McGarry J.W."/>
            <person name="Darby A.C."/>
            <person name="Makepeace B.L."/>
        </authorList>
    </citation>
    <scope>NUCLEOTIDE SEQUENCE [LARGE SCALE GENOMIC DNA]</scope>
    <source>
        <strain evidence="8">UoL-UT</strain>
    </source>
</reference>
<keyword evidence="4" id="KW-0833">Ubl conjugation pathway</keyword>
<dbReference type="PANTHER" id="PTHR13291">
    <property type="entry name" value="JOSEPHIN 1, 2"/>
    <property type="match status" value="1"/>
</dbReference>
<evidence type="ECO:0000256" key="4">
    <source>
        <dbReference type="ARBA" id="ARBA00022786"/>
    </source>
</evidence>
<feature type="domain" description="Josephin" evidence="7">
    <location>
        <begin position="3"/>
        <end position="173"/>
    </location>
</feature>
<dbReference type="InterPro" id="IPR006155">
    <property type="entry name" value="Josephin"/>
</dbReference>
<feature type="active site" evidence="6">
    <location>
        <position position="133"/>
    </location>
</feature>
<dbReference type="STRING" id="299467.A0A443SK98"/>
<dbReference type="Gene3D" id="3.90.70.40">
    <property type="match status" value="1"/>
</dbReference>
<evidence type="ECO:0000256" key="1">
    <source>
        <dbReference type="ARBA" id="ARBA00000707"/>
    </source>
</evidence>
<dbReference type="SMART" id="SM01246">
    <property type="entry name" value="Josephin"/>
    <property type="match status" value="1"/>
</dbReference>
<evidence type="ECO:0000256" key="2">
    <source>
        <dbReference type="ARBA" id="ARBA00012759"/>
    </source>
</evidence>
<dbReference type="EMBL" id="NCKV01001678">
    <property type="protein sequence ID" value="RWS27923.1"/>
    <property type="molecule type" value="Genomic_DNA"/>
</dbReference>
<protein>
    <recommendedName>
        <fullName evidence="2">ubiquitinyl hydrolase 1</fullName>
        <ecNumber evidence="2">3.4.19.12</ecNumber>
    </recommendedName>
</protein>
<gene>
    <name evidence="8" type="ORF">B4U80_10032</name>
</gene>
<dbReference type="GO" id="GO:0016579">
    <property type="term" value="P:protein deubiquitination"/>
    <property type="evidence" value="ECO:0007669"/>
    <property type="project" value="InterPro"/>
</dbReference>
<feature type="active site" evidence="6">
    <location>
        <position position="16"/>
    </location>
</feature>
<dbReference type="PROSITE" id="PS50957">
    <property type="entry name" value="JOSEPHIN"/>
    <property type="match status" value="1"/>
</dbReference>
<dbReference type="Proteomes" id="UP000288716">
    <property type="component" value="Unassembled WGS sequence"/>
</dbReference>
<keyword evidence="3" id="KW-0645">Protease</keyword>
<comment type="caution">
    <text evidence="8">The sequence shown here is derived from an EMBL/GenBank/DDBJ whole genome shotgun (WGS) entry which is preliminary data.</text>
</comment>
<evidence type="ECO:0000313" key="8">
    <source>
        <dbReference type="EMBL" id="RWS27923.1"/>
    </source>
</evidence>
<dbReference type="VEuPathDB" id="VectorBase:LDEU004118"/>
<evidence type="ECO:0000313" key="9">
    <source>
        <dbReference type="Proteomes" id="UP000288716"/>
    </source>
</evidence>
<dbReference type="PANTHER" id="PTHR13291:SF0">
    <property type="entry name" value="JOSEPHIN-LIKE PROTEIN"/>
    <property type="match status" value="1"/>
</dbReference>
<name>A0A443SK98_9ACAR</name>
<keyword evidence="9" id="KW-1185">Reference proteome</keyword>
<dbReference type="InterPro" id="IPR040053">
    <property type="entry name" value="JOSD1/2"/>
</dbReference>
<sequence length="173" mass="20143">MTEKKVYHEKQVKQLCALHTLNNLLQANVFTQKELDSICKNLSPNNSLLNPHKSFFGLGNYDVNVIMCALQTKQLEAIWFDKRKDPECLELSKIYGFILNLPNPSLSHSEDLLMSRKHWIAVRKIEDLYYNLDSKLTFPEIIGKVKRLCNAKLFMLVSKILGKRVIKFFKVQE</sequence>
<feature type="active site" evidence="6">
    <location>
        <position position="118"/>
    </location>
</feature>
<keyword evidence="5 6" id="KW-0378">Hydrolase</keyword>